<organism evidence="2 4">
    <name type="scientific">Chryseobacterium indoltheticum</name>
    <dbReference type="NCBI Taxonomy" id="254"/>
    <lineage>
        <taxon>Bacteria</taxon>
        <taxon>Pseudomonadati</taxon>
        <taxon>Bacteroidota</taxon>
        <taxon>Flavobacteriia</taxon>
        <taxon>Flavobacteriales</taxon>
        <taxon>Weeksellaceae</taxon>
        <taxon>Chryseobacterium group</taxon>
        <taxon>Chryseobacterium</taxon>
    </lineage>
</organism>
<sequence length="54" mass="6137">MENFKILFPAGYNITEISADNIDVNVLLSNGFFLFCYIFTISNIKNLMNTADLL</sequence>
<dbReference type="AlphaFoldDB" id="A0A381F6E6"/>
<dbReference type="EMBL" id="FTMF01000013">
    <property type="protein sequence ID" value="SIR14166.1"/>
    <property type="molecule type" value="Genomic_DNA"/>
</dbReference>
<protein>
    <submittedName>
        <fullName evidence="2">Uncharacterized protein</fullName>
    </submittedName>
</protein>
<reference evidence="1 3" key="1">
    <citation type="submission" date="2017-01" db="EMBL/GenBank/DDBJ databases">
        <authorList>
            <person name="Varghese N."/>
            <person name="Submissions S."/>
        </authorList>
    </citation>
    <scope>NUCLEOTIDE SEQUENCE [LARGE SCALE GENOMIC DNA]</scope>
    <source>
        <strain evidence="1 3">ATCC 27950</strain>
    </source>
</reference>
<evidence type="ECO:0000313" key="3">
    <source>
        <dbReference type="Proteomes" id="UP000185725"/>
    </source>
</evidence>
<proteinExistence type="predicted"/>
<dbReference type="Proteomes" id="UP000185725">
    <property type="component" value="Unassembled WGS sequence"/>
</dbReference>
<name>A0A381F6E6_9FLAO</name>
<dbReference type="Proteomes" id="UP000255231">
    <property type="component" value="Unassembled WGS sequence"/>
</dbReference>
<reference evidence="2 4" key="2">
    <citation type="submission" date="2018-06" db="EMBL/GenBank/DDBJ databases">
        <authorList>
            <consortium name="Pathogen Informatics"/>
            <person name="Doyle S."/>
        </authorList>
    </citation>
    <scope>NUCLEOTIDE SEQUENCE [LARGE SCALE GENOMIC DNA]</scope>
    <source>
        <strain evidence="2 4">NCTC13560</strain>
    </source>
</reference>
<evidence type="ECO:0000313" key="2">
    <source>
        <dbReference type="EMBL" id="SUX41682.1"/>
    </source>
</evidence>
<dbReference type="EMBL" id="UFVS01000001">
    <property type="protein sequence ID" value="SUX41682.1"/>
    <property type="molecule type" value="Genomic_DNA"/>
</dbReference>
<gene>
    <name evidence="2" type="ORF">NCTC13560_00482</name>
    <name evidence="1" type="ORF">SAMN05421682_11340</name>
</gene>
<keyword evidence="3" id="KW-1185">Reference proteome</keyword>
<evidence type="ECO:0000313" key="1">
    <source>
        <dbReference type="EMBL" id="SIR14166.1"/>
    </source>
</evidence>
<accession>A0A381F6E6</accession>
<evidence type="ECO:0000313" key="4">
    <source>
        <dbReference type="Proteomes" id="UP000255231"/>
    </source>
</evidence>